<dbReference type="Proteomes" id="UP000886883">
    <property type="component" value="Unassembled WGS sequence"/>
</dbReference>
<dbReference type="EMBL" id="DWXE01000018">
    <property type="protein sequence ID" value="HJB90890.1"/>
    <property type="molecule type" value="Genomic_DNA"/>
</dbReference>
<sequence length="370" mass="38694">MLKIRKQIGKLYVHTALMSFGLAGASWVALLAARGFSLVQIGLAESVFHMTSLLFELPSGIIADAFGRKRALAWGRAMAVLSALLMIVSDSMAGVLPAMVFSALGYNFDSGAREALAYESLQAAGREREYDRYCAADTVIFRTGSAAATLCAGLALFLGYRKAYLADAVLGTCGLAVALSLRETGGLQAARTAGEEGRRGPNAGARALSCLKESLRFLRGNKKAVKVIFQNAGVGAVATLLLFFLQAKLLQRGLPETALGPALFGMGMGGAVGAALVIRIRSLSFERTFLICAAGVCACLAVSLTGWPPAMILAGFSAAALDDFLEVRTDAALNGMVPSGQRSTLISISSLCFSLIMIALSPLMGALFSL</sequence>
<feature type="transmembrane region" description="Helical" evidence="2">
    <location>
        <begin position="139"/>
        <end position="160"/>
    </location>
</feature>
<dbReference type="PANTHER" id="PTHR23530:SF1">
    <property type="entry name" value="PERMEASE, MAJOR FACILITATOR SUPERFAMILY-RELATED"/>
    <property type="match status" value="1"/>
</dbReference>
<dbReference type="InterPro" id="IPR053160">
    <property type="entry name" value="MFS_DHA3_Transporter"/>
</dbReference>
<proteinExistence type="predicted"/>
<reference evidence="3" key="1">
    <citation type="journal article" date="2021" name="PeerJ">
        <title>Extensive microbial diversity within the chicken gut microbiome revealed by metagenomics and culture.</title>
        <authorList>
            <person name="Gilroy R."/>
            <person name="Ravi A."/>
            <person name="Getino M."/>
            <person name="Pursley I."/>
            <person name="Horton D.L."/>
            <person name="Alikhan N.F."/>
            <person name="Baker D."/>
            <person name="Gharbi K."/>
            <person name="Hall N."/>
            <person name="Watson M."/>
            <person name="Adriaenssens E.M."/>
            <person name="Foster-Nyarko E."/>
            <person name="Jarju S."/>
            <person name="Secka A."/>
            <person name="Antonio M."/>
            <person name="Oren A."/>
            <person name="Chaudhuri R.R."/>
            <person name="La Ragione R."/>
            <person name="Hildebrand F."/>
            <person name="Pallen M.J."/>
        </authorList>
    </citation>
    <scope>NUCLEOTIDE SEQUENCE</scope>
    <source>
        <strain evidence="3">USAMLcec3-2134</strain>
    </source>
</reference>
<dbReference type="SUPFAM" id="SSF103473">
    <property type="entry name" value="MFS general substrate transporter"/>
    <property type="match status" value="1"/>
</dbReference>
<reference evidence="3" key="2">
    <citation type="submission" date="2021-04" db="EMBL/GenBank/DDBJ databases">
        <authorList>
            <person name="Gilroy R."/>
        </authorList>
    </citation>
    <scope>NUCLEOTIDE SEQUENCE</scope>
    <source>
        <strain evidence="3">USAMLcec3-2134</strain>
    </source>
</reference>
<keyword evidence="2" id="KW-0812">Transmembrane</keyword>
<evidence type="ECO:0000256" key="1">
    <source>
        <dbReference type="ARBA" id="ARBA00004651"/>
    </source>
</evidence>
<dbReference type="InterPro" id="IPR036259">
    <property type="entry name" value="MFS_trans_sf"/>
</dbReference>
<evidence type="ECO:0000256" key="2">
    <source>
        <dbReference type="SAM" id="Phobius"/>
    </source>
</evidence>
<feature type="transmembrane region" description="Helical" evidence="2">
    <location>
        <begin position="345"/>
        <end position="368"/>
    </location>
</feature>
<dbReference type="Pfam" id="PF07690">
    <property type="entry name" value="MFS_1"/>
    <property type="match status" value="1"/>
</dbReference>
<feature type="transmembrane region" description="Helical" evidence="2">
    <location>
        <begin position="224"/>
        <end position="246"/>
    </location>
</feature>
<comment type="subcellular location">
    <subcellularLocation>
        <location evidence="1">Cell membrane</location>
        <topology evidence="1">Multi-pass membrane protein</topology>
    </subcellularLocation>
</comment>
<dbReference type="PANTHER" id="PTHR23530">
    <property type="entry name" value="TRANSPORT PROTEIN-RELATED"/>
    <property type="match status" value="1"/>
</dbReference>
<organism evidence="3 4">
    <name type="scientific">Candidatus Eisenbergiella merdigallinarum</name>
    <dbReference type="NCBI Taxonomy" id="2838552"/>
    <lineage>
        <taxon>Bacteria</taxon>
        <taxon>Bacillati</taxon>
        <taxon>Bacillota</taxon>
        <taxon>Clostridia</taxon>
        <taxon>Lachnospirales</taxon>
        <taxon>Lachnospiraceae</taxon>
        <taxon>Eisenbergiella</taxon>
    </lineage>
</organism>
<keyword evidence="2" id="KW-0472">Membrane</keyword>
<feature type="transmembrane region" description="Helical" evidence="2">
    <location>
        <begin position="79"/>
        <end position="104"/>
    </location>
</feature>
<feature type="transmembrane region" description="Helical" evidence="2">
    <location>
        <begin position="258"/>
        <end position="277"/>
    </location>
</feature>
<dbReference type="AlphaFoldDB" id="A0A9D2SCF3"/>
<gene>
    <name evidence="3" type="ORF">H9763_05405</name>
</gene>
<evidence type="ECO:0000313" key="3">
    <source>
        <dbReference type="EMBL" id="HJB90890.1"/>
    </source>
</evidence>
<dbReference type="GO" id="GO:0022857">
    <property type="term" value="F:transmembrane transporter activity"/>
    <property type="evidence" value="ECO:0007669"/>
    <property type="project" value="InterPro"/>
</dbReference>
<feature type="transmembrane region" description="Helical" evidence="2">
    <location>
        <begin position="289"/>
        <end position="307"/>
    </location>
</feature>
<accession>A0A9D2SCF3</accession>
<feature type="transmembrane region" description="Helical" evidence="2">
    <location>
        <begin position="47"/>
        <end position="67"/>
    </location>
</feature>
<keyword evidence="2" id="KW-1133">Transmembrane helix</keyword>
<feature type="transmembrane region" description="Helical" evidence="2">
    <location>
        <begin position="12"/>
        <end position="35"/>
    </location>
</feature>
<evidence type="ECO:0000313" key="4">
    <source>
        <dbReference type="Proteomes" id="UP000886883"/>
    </source>
</evidence>
<dbReference type="Gene3D" id="1.20.1250.20">
    <property type="entry name" value="MFS general substrate transporter like domains"/>
    <property type="match status" value="1"/>
</dbReference>
<name>A0A9D2SCF3_9FIRM</name>
<dbReference type="InterPro" id="IPR011701">
    <property type="entry name" value="MFS"/>
</dbReference>
<dbReference type="GO" id="GO:0005886">
    <property type="term" value="C:plasma membrane"/>
    <property type="evidence" value="ECO:0007669"/>
    <property type="project" value="UniProtKB-SubCell"/>
</dbReference>
<comment type="caution">
    <text evidence="3">The sequence shown here is derived from an EMBL/GenBank/DDBJ whole genome shotgun (WGS) entry which is preliminary data.</text>
</comment>
<protein>
    <submittedName>
        <fullName evidence="3">MFS transporter</fullName>
    </submittedName>
</protein>